<evidence type="ECO:0000313" key="21">
    <source>
        <dbReference type="EMBL" id="VFK51896.1"/>
    </source>
</evidence>
<dbReference type="InterPro" id="IPR048254">
    <property type="entry name" value="CDP_ALCOHOL_P_TRANSF_CS"/>
</dbReference>
<comment type="pathway">
    <text evidence="3">Phospholipid metabolism; phosphatidylglycerol biosynthesis; phosphatidylglycerol from CDP-diacylglycerol: step 1/2.</text>
</comment>
<organism evidence="21">
    <name type="scientific">Candidatus Kentrum sp. TC</name>
    <dbReference type="NCBI Taxonomy" id="2126339"/>
    <lineage>
        <taxon>Bacteria</taxon>
        <taxon>Pseudomonadati</taxon>
        <taxon>Pseudomonadota</taxon>
        <taxon>Gammaproteobacteria</taxon>
        <taxon>Candidatus Kentrum</taxon>
    </lineage>
</organism>
<evidence type="ECO:0000256" key="5">
    <source>
        <dbReference type="ARBA" id="ARBA00013170"/>
    </source>
</evidence>
<keyword evidence="9 18" id="KW-0812">Transmembrane</keyword>
<evidence type="ECO:0000256" key="1">
    <source>
        <dbReference type="ARBA" id="ARBA00001936"/>
    </source>
</evidence>
<protein>
    <recommendedName>
        <fullName evidence="6 16">CDP-diacylglycerol--glycerol-3-phosphate 3-phosphatidyltransferase</fullName>
        <ecNumber evidence="5 16">2.7.8.5</ecNumber>
    </recommendedName>
</protein>
<evidence type="ECO:0000256" key="2">
    <source>
        <dbReference type="ARBA" id="ARBA00004141"/>
    </source>
</evidence>
<dbReference type="InterPro" id="IPR043130">
    <property type="entry name" value="CDP-OH_PTrfase_TM_dom"/>
</dbReference>
<dbReference type="FunFam" id="1.20.120.1760:FF:000008">
    <property type="entry name" value="CDP-diacylglycerol--glycerol-3-phosphate 3-phosphatidyltransferase 2"/>
    <property type="match status" value="1"/>
</dbReference>
<evidence type="ECO:0000256" key="9">
    <source>
        <dbReference type="ARBA" id="ARBA00022692"/>
    </source>
</evidence>
<dbReference type="PANTHER" id="PTHR14269:SF62">
    <property type="entry name" value="CDP-DIACYLGLYCEROL--GLYCEROL-3-PHOSPHATE 3-PHOSPHATIDYLTRANSFERASE 1, CHLOROPLASTIC"/>
    <property type="match status" value="1"/>
</dbReference>
<dbReference type="GO" id="GO:0005737">
    <property type="term" value="C:cytoplasm"/>
    <property type="evidence" value="ECO:0007669"/>
    <property type="project" value="UniProtKB-ARBA"/>
</dbReference>
<feature type="transmembrane region" description="Helical" evidence="18">
    <location>
        <begin position="121"/>
        <end position="144"/>
    </location>
</feature>
<dbReference type="GO" id="GO:0036094">
    <property type="term" value="F:small molecule binding"/>
    <property type="evidence" value="ECO:0007669"/>
    <property type="project" value="UniProtKB-ARBA"/>
</dbReference>
<feature type="transmembrane region" description="Helical" evidence="18">
    <location>
        <begin position="74"/>
        <end position="100"/>
    </location>
</feature>
<dbReference type="EC" id="2.7.8.5" evidence="5 16"/>
<dbReference type="GO" id="GO:0005886">
    <property type="term" value="C:plasma membrane"/>
    <property type="evidence" value="ECO:0007669"/>
    <property type="project" value="TreeGrafter"/>
</dbReference>
<name>A0A450ZDP5_9GAMM</name>
<comment type="cofactor">
    <cofactor evidence="1">
        <name>Mn(2+)</name>
        <dbReference type="ChEBI" id="CHEBI:29035"/>
    </cofactor>
</comment>
<keyword evidence="8 17" id="KW-0808">Transferase</keyword>
<dbReference type="Gene3D" id="1.20.120.1760">
    <property type="match status" value="1"/>
</dbReference>
<sequence>MTTTNIPNILTLFRIILIPAFVLFFYLPLSWKPLITAAIFGIAALTDWLDGYLARRLHQTSAFGAFLDPVADKLMVVVALVLLVGSHGTPWLAIPAAVIIGREIVVSALREWMAESGQRAAVAVATVGKFKTIFQMVAIFIMLLGKPSNEPLVWHDESLFANLPLFEHVIYTIGFVLLYVAALLTLWSMAVYLYAARGSVAEGGGT</sequence>
<dbReference type="InterPro" id="IPR000462">
    <property type="entry name" value="CDP-OH_P_trans"/>
</dbReference>
<comment type="catalytic activity">
    <reaction evidence="15">
        <text>a CDP-1,2-diacyl-sn-glycerol + sn-glycerol 3-phosphate = a 1,2-diacyl-sn-glycero-3-phospho-(1'-sn-glycero-3'-phosphate) + CMP + H(+)</text>
        <dbReference type="Rhea" id="RHEA:12593"/>
        <dbReference type="ChEBI" id="CHEBI:15378"/>
        <dbReference type="ChEBI" id="CHEBI:57597"/>
        <dbReference type="ChEBI" id="CHEBI:58332"/>
        <dbReference type="ChEBI" id="CHEBI:60110"/>
        <dbReference type="ChEBI" id="CHEBI:60377"/>
        <dbReference type="EC" id="2.7.8.5"/>
    </reaction>
</comment>
<evidence type="ECO:0000313" key="20">
    <source>
        <dbReference type="EMBL" id="VFK37568.1"/>
    </source>
</evidence>
<dbReference type="PROSITE" id="PS00379">
    <property type="entry name" value="CDP_ALCOHOL_P_TRANSF"/>
    <property type="match status" value="1"/>
</dbReference>
<dbReference type="GO" id="GO:0046474">
    <property type="term" value="P:glycerophospholipid biosynthetic process"/>
    <property type="evidence" value="ECO:0007669"/>
    <property type="project" value="TreeGrafter"/>
</dbReference>
<evidence type="ECO:0000256" key="17">
    <source>
        <dbReference type="RuleBase" id="RU003750"/>
    </source>
</evidence>
<evidence type="ECO:0000256" key="11">
    <source>
        <dbReference type="ARBA" id="ARBA00023098"/>
    </source>
</evidence>
<keyword evidence="10 18" id="KW-1133">Transmembrane helix</keyword>
<feature type="transmembrane region" description="Helical" evidence="18">
    <location>
        <begin position="169"/>
        <end position="195"/>
    </location>
</feature>
<dbReference type="GO" id="GO:0008444">
    <property type="term" value="F:CDP-diacylglycerol-glycerol-3-phosphate 3-phosphatidyltransferase activity"/>
    <property type="evidence" value="ECO:0007669"/>
    <property type="project" value="UniProtKB-UniRule"/>
</dbReference>
<comment type="subcellular location">
    <subcellularLocation>
        <location evidence="2">Membrane</location>
        <topology evidence="2">Multi-pass membrane protein</topology>
    </subcellularLocation>
</comment>
<evidence type="ECO:0000256" key="13">
    <source>
        <dbReference type="ARBA" id="ARBA00023209"/>
    </source>
</evidence>
<keyword evidence="12 18" id="KW-0472">Membrane</keyword>
<dbReference type="GO" id="GO:0050793">
    <property type="term" value="P:regulation of developmental process"/>
    <property type="evidence" value="ECO:0007669"/>
    <property type="project" value="UniProtKB-ARBA"/>
</dbReference>
<evidence type="ECO:0000256" key="12">
    <source>
        <dbReference type="ARBA" id="ARBA00023136"/>
    </source>
</evidence>
<dbReference type="EMBL" id="CAADFT010000001">
    <property type="protein sequence ID" value="VFK37568.1"/>
    <property type="molecule type" value="Genomic_DNA"/>
</dbReference>
<keyword evidence="14" id="KW-1208">Phospholipid metabolism</keyword>
<evidence type="ECO:0000256" key="14">
    <source>
        <dbReference type="ARBA" id="ARBA00023264"/>
    </source>
</evidence>
<gene>
    <name evidence="19" type="ORF">BECKTC1821D_GA0114238_1001114</name>
    <name evidence="20" type="ORF">BECKTC1821E_GA0114239_10016</name>
    <name evidence="21" type="ORF">BECKTC1821F_GA0114240_1001171</name>
</gene>
<dbReference type="PIRSF" id="PIRSF000847">
    <property type="entry name" value="Phos_ph_gly_syn"/>
    <property type="match status" value="1"/>
</dbReference>
<dbReference type="EMBL" id="CAADFS010000001">
    <property type="protein sequence ID" value="VFK37503.1"/>
    <property type="molecule type" value="Genomic_DNA"/>
</dbReference>
<dbReference type="Pfam" id="PF01066">
    <property type="entry name" value="CDP-OH_P_transf"/>
    <property type="match status" value="1"/>
</dbReference>
<keyword evidence="7" id="KW-0444">Lipid biosynthesis</keyword>
<evidence type="ECO:0000256" key="10">
    <source>
        <dbReference type="ARBA" id="ARBA00022989"/>
    </source>
</evidence>
<keyword evidence="11" id="KW-0443">Lipid metabolism</keyword>
<keyword evidence="13" id="KW-0594">Phospholipid biosynthesis</keyword>
<proteinExistence type="inferred from homology"/>
<evidence type="ECO:0000256" key="8">
    <source>
        <dbReference type="ARBA" id="ARBA00022679"/>
    </source>
</evidence>
<dbReference type="EMBL" id="CAADFW010000001">
    <property type="protein sequence ID" value="VFK51896.1"/>
    <property type="molecule type" value="Genomic_DNA"/>
</dbReference>
<evidence type="ECO:0000256" key="6">
    <source>
        <dbReference type="ARBA" id="ARBA00014944"/>
    </source>
</evidence>
<dbReference type="InterPro" id="IPR004570">
    <property type="entry name" value="Phosphatidylglycerol_P_synth"/>
</dbReference>
<comment type="similarity">
    <text evidence="4 17">Belongs to the CDP-alcohol phosphatidyltransferase class-I family.</text>
</comment>
<evidence type="ECO:0000256" key="7">
    <source>
        <dbReference type="ARBA" id="ARBA00022516"/>
    </source>
</evidence>
<dbReference type="PANTHER" id="PTHR14269">
    <property type="entry name" value="CDP-DIACYLGLYCEROL--GLYCEROL-3-PHOSPHATE 3-PHOSPHATIDYLTRANSFERASE-RELATED"/>
    <property type="match status" value="1"/>
</dbReference>
<evidence type="ECO:0000256" key="3">
    <source>
        <dbReference type="ARBA" id="ARBA00005042"/>
    </source>
</evidence>
<dbReference type="NCBIfam" id="TIGR00560">
    <property type="entry name" value="pgsA"/>
    <property type="match status" value="1"/>
</dbReference>
<dbReference type="InterPro" id="IPR050324">
    <property type="entry name" value="CDP-alcohol_PTase-I"/>
</dbReference>
<evidence type="ECO:0000256" key="4">
    <source>
        <dbReference type="ARBA" id="ARBA00010441"/>
    </source>
</evidence>
<evidence type="ECO:0000256" key="18">
    <source>
        <dbReference type="SAM" id="Phobius"/>
    </source>
</evidence>
<evidence type="ECO:0000256" key="15">
    <source>
        <dbReference type="ARBA" id="ARBA00048586"/>
    </source>
</evidence>
<evidence type="ECO:0000313" key="19">
    <source>
        <dbReference type="EMBL" id="VFK37503.1"/>
    </source>
</evidence>
<dbReference type="AlphaFoldDB" id="A0A450ZDP5"/>
<accession>A0A450ZDP5</accession>
<evidence type="ECO:0000256" key="16">
    <source>
        <dbReference type="NCBIfam" id="TIGR00560"/>
    </source>
</evidence>
<reference evidence="21" key="1">
    <citation type="submission" date="2019-02" db="EMBL/GenBank/DDBJ databases">
        <authorList>
            <person name="Gruber-Vodicka R. H."/>
            <person name="Seah K. B. B."/>
        </authorList>
    </citation>
    <scope>NUCLEOTIDE SEQUENCE</scope>
    <source>
        <strain evidence="19">BECK_BZ123</strain>
        <strain evidence="20">BECK_BZ125</strain>
        <strain evidence="21">BECK_BZ126</strain>
    </source>
</reference>